<feature type="repeat" description="PPR" evidence="2">
    <location>
        <begin position="304"/>
        <end position="338"/>
    </location>
</feature>
<dbReference type="Pfam" id="PF20431">
    <property type="entry name" value="E_motif"/>
    <property type="match status" value="1"/>
</dbReference>
<dbReference type="Pfam" id="PF01535">
    <property type="entry name" value="PPR"/>
    <property type="match status" value="3"/>
</dbReference>
<protein>
    <recommendedName>
        <fullName evidence="5">Pentacotripeptide-repeat region of PRORP domain-containing protein</fullName>
    </recommendedName>
</protein>
<dbReference type="GO" id="GO:0003723">
    <property type="term" value="F:RNA binding"/>
    <property type="evidence" value="ECO:0007669"/>
    <property type="project" value="InterPro"/>
</dbReference>
<dbReference type="FunFam" id="1.25.40.10:FF:000090">
    <property type="entry name" value="Pentatricopeptide repeat-containing protein, chloroplastic"/>
    <property type="match status" value="1"/>
</dbReference>
<dbReference type="InterPro" id="IPR002885">
    <property type="entry name" value="PPR_rpt"/>
</dbReference>
<dbReference type="PROSITE" id="PS51375">
    <property type="entry name" value="PPR"/>
    <property type="match status" value="4"/>
</dbReference>
<sequence length="545" mass="60309">MSRCRRSSLLLQLLEKCQTMRQLKQTQAQIITIGLAQDAFALSRLLAFCSHPTHGSLSHAHLLFRHIHSPTLCVRNTMIKAFLLREDYANPFEIYSGLLRDGLFPDNYTFPYVLKTCAGLRDLRAGAQVHSHVVKLGFCSDTFVGNTLALMYIACGDVSSAREAFDGILQRDAASWTVMISGYSQLGDVETARMMFDESPVKDRGIWGAVISAYVHNNCFKEGLSMFRLLQAQGLEPDEGVLVCALCACAQTGAVDIGSWIHHYVNRVGFALSVRLGTALVDMYLKCGYLNSAEKVFDGMTCKDTVCWNVMILGLAMHGDGERALELFTCMKKEGLKPDDATFVAVLSACSHSGMVEEGLEVFKSMRSLYRVEPRSEHYVCVVDFLGRAGHFQEAKGIIEGMPLNSSPAERAMAWRALLSACRNHTEARWAEVAAGHLLGLEDHSGVYVLLSNIYDTYGKQDDAWRMRNCMKLRGVPKMPGCSSIQLGGHVHEFVAGIKGEQIVTCLAPLKRGNSHEGLYLYLCPLLLAGCIIHQSEHLHLKRDG</sequence>
<dbReference type="GO" id="GO:0009451">
    <property type="term" value="P:RNA modification"/>
    <property type="evidence" value="ECO:0007669"/>
    <property type="project" value="InterPro"/>
</dbReference>
<dbReference type="FunFam" id="1.25.40.10:FF:000470">
    <property type="entry name" value="Pentatricopeptide repeat-containing protein At5g66520"/>
    <property type="match status" value="1"/>
</dbReference>
<feature type="repeat" description="PPR" evidence="2">
    <location>
        <begin position="203"/>
        <end position="237"/>
    </location>
</feature>
<gene>
    <name evidence="3" type="ORF">OPV22_003548</name>
</gene>
<keyword evidence="4" id="KW-1185">Reference proteome</keyword>
<keyword evidence="1" id="KW-0677">Repeat</keyword>
<evidence type="ECO:0008006" key="5">
    <source>
        <dbReference type="Google" id="ProtNLM"/>
    </source>
</evidence>
<dbReference type="EMBL" id="JAQQAF010000001">
    <property type="protein sequence ID" value="KAJ8513114.1"/>
    <property type="molecule type" value="Genomic_DNA"/>
</dbReference>
<dbReference type="Proteomes" id="UP001222027">
    <property type="component" value="Unassembled WGS sequence"/>
</dbReference>
<dbReference type="Gene3D" id="1.25.40.10">
    <property type="entry name" value="Tetratricopeptide repeat domain"/>
    <property type="match status" value="3"/>
</dbReference>
<dbReference type="NCBIfam" id="TIGR00756">
    <property type="entry name" value="PPR"/>
    <property type="match status" value="4"/>
</dbReference>
<evidence type="ECO:0000256" key="2">
    <source>
        <dbReference type="PROSITE-ProRule" id="PRU00708"/>
    </source>
</evidence>
<dbReference type="InterPro" id="IPR011990">
    <property type="entry name" value="TPR-like_helical_dom_sf"/>
</dbReference>
<dbReference type="Pfam" id="PF13041">
    <property type="entry name" value="PPR_2"/>
    <property type="match status" value="1"/>
</dbReference>
<evidence type="ECO:0000313" key="3">
    <source>
        <dbReference type="EMBL" id="KAJ8513114.1"/>
    </source>
</evidence>
<evidence type="ECO:0000256" key="1">
    <source>
        <dbReference type="ARBA" id="ARBA00022737"/>
    </source>
</evidence>
<dbReference type="PANTHER" id="PTHR47926:SF352">
    <property type="entry name" value="REPEAT-CONTAINING PROTEIN, PUTATIVE-RELATED"/>
    <property type="match status" value="1"/>
</dbReference>
<feature type="repeat" description="PPR" evidence="2">
    <location>
        <begin position="339"/>
        <end position="369"/>
    </location>
</feature>
<dbReference type="InterPro" id="IPR046960">
    <property type="entry name" value="PPR_At4g14850-like_plant"/>
</dbReference>
<comment type="caution">
    <text evidence="3">The sequence shown here is derived from an EMBL/GenBank/DDBJ whole genome shotgun (WGS) entry which is preliminary data.</text>
</comment>
<feature type="repeat" description="PPR" evidence="2">
    <location>
        <begin position="172"/>
        <end position="202"/>
    </location>
</feature>
<name>A0AAV8S1B4_ENSVE</name>
<organism evidence="3 4">
    <name type="scientific">Ensete ventricosum</name>
    <name type="common">Abyssinian banana</name>
    <name type="synonym">Musa ensete</name>
    <dbReference type="NCBI Taxonomy" id="4639"/>
    <lineage>
        <taxon>Eukaryota</taxon>
        <taxon>Viridiplantae</taxon>
        <taxon>Streptophyta</taxon>
        <taxon>Embryophyta</taxon>
        <taxon>Tracheophyta</taxon>
        <taxon>Spermatophyta</taxon>
        <taxon>Magnoliopsida</taxon>
        <taxon>Liliopsida</taxon>
        <taxon>Zingiberales</taxon>
        <taxon>Musaceae</taxon>
        <taxon>Ensete</taxon>
    </lineage>
</organism>
<dbReference type="PANTHER" id="PTHR47926">
    <property type="entry name" value="PENTATRICOPEPTIDE REPEAT-CONTAINING PROTEIN"/>
    <property type="match status" value="1"/>
</dbReference>
<proteinExistence type="predicted"/>
<reference evidence="3 4" key="1">
    <citation type="submission" date="2022-12" db="EMBL/GenBank/DDBJ databases">
        <title>Chromosome-scale assembly of the Ensete ventricosum genome.</title>
        <authorList>
            <person name="Dussert Y."/>
            <person name="Stocks J."/>
            <person name="Wendawek A."/>
            <person name="Woldeyes F."/>
            <person name="Nichols R.A."/>
            <person name="Borrell J.S."/>
        </authorList>
    </citation>
    <scope>NUCLEOTIDE SEQUENCE [LARGE SCALE GENOMIC DNA]</scope>
    <source>
        <strain evidence="4">cv. Maze</strain>
        <tissue evidence="3">Seeds</tissue>
    </source>
</reference>
<dbReference type="InterPro" id="IPR046848">
    <property type="entry name" value="E_motif"/>
</dbReference>
<accession>A0AAV8S1B4</accession>
<dbReference type="AlphaFoldDB" id="A0AAV8S1B4"/>
<evidence type="ECO:0000313" key="4">
    <source>
        <dbReference type="Proteomes" id="UP001222027"/>
    </source>
</evidence>